<sequence>MHGAHPILKRIALIIGSVTLLAACSSMTQPAAPVVQYGGRAATTSAPAPAPDTGAGSSDVYAVKPAERIAPIGGSRTSTISAPAANASDVPESYTVKPGDNLFRIALNNGLGYRELAELNGIGNPADIKVGQVLKLRASEQGASPTPHTPAATAAAEVPAETASASSAPISSGNGESRQYPKAIKLPYGDNAATRLAQLSEGQNGNGAAAVASAPARTAPEEHKAADKPAAATTPAPAAAAGDEQVAGGWLWPTDGKIAGRYNATSKGLDITGKSGQTIVAAADGKVVYSGSGLRGYGKLVIIKHNKTFLSAYAHNSALSVKEGQAVKKGQKIAEMGNTDADQVKLHFEIRRYGKPVDPENYLAKR</sequence>
<protein>
    <submittedName>
        <fullName evidence="5">Peptidase M23</fullName>
    </submittedName>
</protein>
<dbReference type="PROSITE" id="PS51782">
    <property type="entry name" value="LYSM"/>
    <property type="match status" value="1"/>
</dbReference>
<dbReference type="KEGG" id="maer:DAI18_04605"/>
<dbReference type="SUPFAM" id="SSF51261">
    <property type="entry name" value="Duplicated hybrid motif"/>
    <property type="match status" value="1"/>
</dbReference>
<name>A0A2S0P7L3_9NEIS</name>
<dbReference type="GO" id="GO:0032153">
    <property type="term" value="C:cell division site"/>
    <property type="evidence" value="ECO:0007669"/>
    <property type="project" value="TreeGrafter"/>
</dbReference>
<feature type="compositionally biased region" description="Low complexity" evidence="2">
    <location>
        <begin position="208"/>
        <end position="218"/>
    </location>
</feature>
<evidence type="ECO:0000256" key="1">
    <source>
        <dbReference type="ARBA" id="ARBA00038420"/>
    </source>
</evidence>
<dbReference type="EMBL" id="CP028519">
    <property type="protein sequence ID" value="AVY93404.1"/>
    <property type="molecule type" value="Genomic_DNA"/>
</dbReference>
<dbReference type="Gene3D" id="2.70.70.10">
    <property type="entry name" value="Glucose Permease (Domain IIA)"/>
    <property type="match status" value="1"/>
</dbReference>
<accession>A0A2S0P7L3</accession>
<dbReference type="Pfam" id="PF01551">
    <property type="entry name" value="Peptidase_M23"/>
    <property type="match status" value="1"/>
</dbReference>
<dbReference type="CDD" id="cd00118">
    <property type="entry name" value="LysM"/>
    <property type="match status" value="1"/>
</dbReference>
<feature type="chain" id="PRO_5015702975" evidence="3">
    <location>
        <begin position="32"/>
        <end position="366"/>
    </location>
</feature>
<gene>
    <name evidence="5" type="ORF">DAI18_04605</name>
</gene>
<dbReference type="InterPro" id="IPR016047">
    <property type="entry name" value="M23ase_b-sheet_dom"/>
</dbReference>
<dbReference type="STRING" id="1122240.GCA_000620105_00662"/>
<dbReference type="InterPro" id="IPR036779">
    <property type="entry name" value="LysM_dom_sf"/>
</dbReference>
<comment type="similarity">
    <text evidence="1">Belongs to the E.coli NlpD/Haemophilus LppB family.</text>
</comment>
<evidence type="ECO:0000259" key="4">
    <source>
        <dbReference type="PROSITE" id="PS51782"/>
    </source>
</evidence>
<dbReference type="Proteomes" id="UP000244173">
    <property type="component" value="Chromosome"/>
</dbReference>
<evidence type="ECO:0000313" key="6">
    <source>
        <dbReference type="Proteomes" id="UP000244173"/>
    </source>
</evidence>
<organism evidence="5 6">
    <name type="scientific">Microvirgula aerodenitrificans</name>
    <dbReference type="NCBI Taxonomy" id="57480"/>
    <lineage>
        <taxon>Bacteria</taxon>
        <taxon>Pseudomonadati</taxon>
        <taxon>Pseudomonadota</taxon>
        <taxon>Betaproteobacteria</taxon>
        <taxon>Neisseriales</taxon>
        <taxon>Aquaspirillaceae</taxon>
        <taxon>Microvirgula</taxon>
    </lineage>
</organism>
<feature type="compositionally biased region" description="Low complexity" evidence="2">
    <location>
        <begin position="143"/>
        <end position="172"/>
    </location>
</feature>
<keyword evidence="6" id="KW-1185">Reference proteome</keyword>
<dbReference type="InterPro" id="IPR011055">
    <property type="entry name" value="Dup_hybrid_motif"/>
</dbReference>
<dbReference type="Gene3D" id="3.10.350.10">
    <property type="entry name" value="LysM domain"/>
    <property type="match status" value="1"/>
</dbReference>
<dbReference type="GO" id="GO:0004222">
    <property type="term" value="F:metalloendopeptidase activity"/>
    <property type="evidence" value="ECO:0007669"/>
    <property type="project" value="TreeGrafter"/>
</dbReference>
<dbReference type="Pfam" id="PF01476">
    <property type="entry name" value="LysM"/>
    <property type="match status" value="1"/>
</dbReference>
<dbReference type="AlphaFoldDB" id="A0A2S0P7L3"/>
<evidence type="ECO:0000256" key="2">
    <source>
        <dbReference type="SAM" id="MobiDB-lite"/>
    </source>
</evidence>
<reference evidence="5 6" key="1">
    <citation type="submission" date="2018-04" db="EMBL/GenBank/DDBJ databases">
        <title>Denitrifier Microvirgula.</title>
        <authorList>
            <person name="Anderson E."/>
            <person name="Jang J."/>
            <person name="Ishii S."/>
        </authorList>
    </citation>
    <scope>NUCLEOTIDE SEQUENCE [LARGE SCALE GENOMIC DNA]</scope>
    <source>
        <strain evidence="5 6">BE2.4</strain>
    </source>
</reference>
<dbReference type="OrthoDB" id="9795421at2"/>
<feature type="signal peptide" evidence="3">
    <location>
        <begin position="1"/>
        <end position="31"/>
    </location>
</feature>
<feature type="region of interest" description="Disordered" evidence="2">
    <location>
        <begin position="139"/>
        <end position="181"/>
    </location>
</feature>
<dbReference type="GO" id="GO:0009279">
    <property type="term" value="C:cell outer membrane"/>
    <property type="evidence" value="ECO:0007669"/>
    <property type="project" value="TreeGrafter"/>
</dbReference>
<keyword evidence="3" id="KW-0732">Signal</keyword>
<evidence type="ECO:0000256" key="3">
    <source>
        <dbReference type="SAM" id="SignalP"/>
    </source>
</evidence>
<proteinExistence type="inferred from homology"/>
<feature type="domain" description="LysM" evidence="4">
    <location>
        <begin position="92"/>
        <end position="136"/>
    </location>
</feature>
<dbReference type="CDD" id="cd12797">
    <property type="entry name" value="M23_peptidase"/>
    <property type="match status" value="1"/>
</dbReference>
<dbReference type="SMART" id="SM00257">
    <property type="entry name" value="LysM"/>
    <property type="match status" value="1"/>
</dbReference>
<dbReference type="PANTHER" id="PTHR21666">
    <property type="entry name" value="PEPTIDASE-RELATED"/>
    <property type="match status" value="1"/>
</dbReference>
<feature type="compositionally biased region" description="Low complexity" evidence="2">
    <location>
        <begin position="228"/>
        <end position="241"/>
    </location>
</feature>
<dbReference type="InterPro" id="IPR018392">
    <property type="entry name" value="LysM"/>
</dbReference>
<evidence type="ECO:0000313" key="5">
    <source>
        <dbReference type="EMBL" id="AVY93404.1"/>
    </source>
</evidence>
<dbReference type="SUPFAM" id="SSF54106">
    <property type="entry name" value="LysM domain"/>
    <property type="match status" value="1"/>
</dbReference>
<dbReference type="PANTHER" id="PTHR21666:SF263">
    <property type="entry name" value="MUREIN HYDROLASE ACTIVATOR NLPD"/>
    <property type="match status" value="1"/>
</dbReference>
<feature type="region of interest" description="Disordered" evidence="2">
    <location>
        <begin position="202"/>
        <end position="245"/>
    </location>
</feature>
<dbReference type="InterPro" id="IPR050570">
    <property type="entry name" value="Cell_wall_metabolism_enzyme"/>
</dbReference>